<dbReference type="EMBL" id="CP039346">
    <property type="protein sequence ID" value="QCD81695.1"/>
    <property type="molecule type" value="Genomic_DNA"/>
</dbReference>
<reference evidence="1 2" key="1">
    <citation type="submission" date="2019-04" db="EMBL/GenBank/DDBJ databases">
        <title>An improved genome assembly and genetic linkage map for asparagus bean, Vigna unguiculata ssp. sesquipedialis.</title>
        <authorList>
            <person name="Xia Q."/>
            <person name="Zhang R."/>
            <person name="Dong Y."/>
        </authorList>
    </citation>
    <scope>NUCLEOTIDE SEQUENCE [LARGE SCALE GENOMIC DNA]</scope>
    <source>
        <tissue evidence="1">Leaf</tissue>
    </source>
</reference>
<accession>A0A4D6KYM3</accession>
<dbReference type="AlphaFoldDB" id="A0A4D6KYM3"/>
<dbReference type="Proteomes" id="UP000501690">
    <property type="component" value="Linkage Group LG2"/>
</dbReference>
<evidence type="ECO:0000313" key="2">
    <source>
        <dbReference type="Proteomes" id="UP000501690"/>
    </source>
</evidence>
<evidence type="ECO:0000313" key="1">
    <source>
        <dbReference type="EMBL" id="QCD81695.1"/>
    </source>
</evidence>
<organism evidence="1 2">
    <name type="scientific">Vigna unguiculata</name>
    <name type="common">Cowpea</name>
    <dbReference type="NCBI Taxonomy" id="3917"/>
    <lineage>
        <taxon>Eukaryota</taxon>
        <taxon>Viridiplantae</taxon>
        <taxon>Streptophyta</taxon>
        <taxon>Embryophyta</taxon>
        <taxon>Tracheophyta</taxon>
        <taxon>Spermatophyta</taxon>
        <taxon>Magnoliopsida</taxon>
        <taxon>eudicotyledons</taxon>
        <taxon>Gunneridae</taxon>
        <taxon>Pentapetalae</taxon>
        <taxon>rosids</taxon>
        <taxon>fabids</taxon>
        <taxon>Fabales</taxon>
        <taxon>Fabaceae</taxon>
        <taxon>Papilionoideae</taxon>
        <taxon>50 kb inversion clade</taxon>
        <taxon>NPAAA clade</taxon>
        <taxon>indigoferoid/millettioid clade</taxon>
        <taxon>Phaseoleae</taxon>
        <taxon>Vigna</taxon>
    </lineage>
</organism>
<proteinExistence type="predicted"/>
<sequence length="70" mass="8030">MDFTISRSQSGFTEKEKENLDKLGEKECVTEGVISRQLQKSVLRAWTKKLCFYAYGNAGLTTEPKALWRL</sequence>
<protein>
    <submittedName>
        <fullName evidence="1">Uncharacterized protein</fullName>
    </submittedName>
</protein>
<keyword evidence="2" id="KW-1185">Reference proteome</keyword>
<name>A0A4D6KYM3_VIGUN</name>
<gene>
    <name evidence="1" type="ORF">DEO72_LG2g2025</name>
</gene>